<dbReference type="HOGENOM" id="CLU_074037_0_0_9"/>
<dbReference type="PATRIC" id="fig|997761.3.peg.3463"/>
<dbReference type="Proteomes" id="UP000007392">
    <property type="component" value="Chromosome"/>
</dbReference>
<dbReference type="EMBL" id="CP003422">
    <property type="protein sequence ID" value="AFH62510.1"/>
    <property type="molecule type" value="Genomic_DNA"/>
</dbReference>
<evidence type="ECO:0000313" key="3">
    <source>
        <dbReference type="Proteomes" id="UP000007392"/>
    </source>
</evidence>
<dbReference type="PANTHER" id="PTHR13617:SF14">
    <property type="entry name" value="PROTEIN ABHD18"/>
    <property type="match status" value="1"/>
</dbReference>
<dbReference type="InterPro" id="IPR000073">
    <property type="entry name" value="AB_hydrolase_1"/>
</dbReference>
<dbReference type="PANTHER" id="PTHR13617">
    <property type="entry name" value="PROTEIN ABHD18"/>
    <property type="match status" value="1"/>
</dbReference>
<evidence type="ECO:0000259" key="1">
    <source>
        <dbReference type="Pfam" id="PF00561"/>
    </source>
</evidence>
<dbReference type="KEGG" id="pmw:B2K_17580"/>
<dbReference type="Gene3D" id="3.40.50.1820">
    <property type="entry name" value="alpha/beta hydrolase"/>
    <property type="match status" value="1"/>
</dbReference>
<accession>I0BJG3</accession>
<proteinExistence type="predicted"/>
<dbReference type="Pfam" id="PF00561">
    <property type="entry name" value="Abhydrolase_1"/>
    <property type="match status" value="1"/>
</dbReference>
<dbReference type="AlphaFoldDB" id="I0BJG3"/>
<gene>
    <name evidence="2" type="ORF">B2K_17580</name>
</gene>
<organism evidence="2 3">
    <name type="scientific">Paenibacillus mucilaginosus K02</name>
    <dbReference type="NCBI Taxonomy" id="997761"/>
    <lineage>
        <taxon>Bacteria</taxon>
        <taxon>Bacillati</taxon>
        <taxon>Bacillota</taxon>
        <taxon>Bacilli</taxon>
        <taxon>Bacillales</taxon>
        <taxon>Paenibacillaceae</taxon>
        <taxon>Paenibacillus</taxon>
    </lineage>
</organism>
<dbReference type="InterPro" id="IPR029058">
    <property type="entry name" value="AB_hydrolase_fold"/>
</dbReference>
<name>I0BJG3_9BACL</name>
<dbReference type="SUPFAM" id="SSF53474">
    <property type="entry name" value="alpha/beta-Hydrolases"/>
    <property type="match status" value="1"/>
</dbReference>
<protein>
    <recommendedName>
        <fullName evidence="1">AB hydrolase-1 domain-containing protein</fullName>
    </recommendedName>
</protein>
<evidence type="ECO:0000313" key="2">
    <source>
        <dbReference type="EMBL" id="AFH62510.1"/>
    </source>
</evidence>
<feature type="domain" description="AB hydrolase-1" evidence="1">
    <location>
        <begin position="8"/>
        <end position="124"/>
    </location>
</feature>
<sequence length="247" mass="28243">MAPGTGAPHVVIVHGWRMDGLDRIKALFLKKLVEQEWNIHLVTLPYHFLRKPSESRYSGEYMVSSHISRTIQSTRQAVCDLRTHIQWIKKEYSGSPVYVVGVSLGGFITNLAATVEPRIDALASVFYANRLSYAVWRTVPGKFIRAELERNGVTYEKLQQYWKITEPSAAMPGMSMDNILLLSAKYDQYVHLTDADYLWEAWGRPRRSVYRCGHAGLVLNKERIAKDVMEFLTVRAQTCTVIGRIHN</sequence>
<reference evidence="2 3" key="1">
    <citation type="submission" date="2013-06" db="EMBL/GenBank/DDBJ databases">
        <title>Complete genome sequence of Paenibacillus mucilaginosus K02.</title>
        <authorList>
            <person name="Xiao B."/>
            <person name="Sun L."/>
            <person name="Xiao L."/>
            <person name="Lian B."/>
        </authorList>
    </citation>
    <scope>NUCLEOTIDE SEQUENCE [LARGE SCALE GENOMIC DNA]</scope>
    <source>
        <strain evidence="2 3">K02</strain>
    </source>
</reference>